<dbReference type="PANTHER" id="PTHR43312:SF1">
    <property type="entry name" value="NADP-DEPENDENT OXIDOREDUCTASE DOMAIN-CONTAINING PROTEIN"/>
    <property type="match status" value="1"/>
</dbReference>
<dbReference type="Pfam" id="PF00248">
    <property type="entry name" value="Aldo_ket_red"/>
    <property type="match status" value="1"/>
</dbReference>
<evidence type="ECO:0000256" key="1">
    <source>
        <dbReference type="ARBA" id="ARBA00022729"/>
    </source>
</evidence>
<evidence type="ECO:0000313" key="5">
    <source>
        <dbReference type="Proteomes" id="UP000242915"/>
    </source>
</evidence>
<dbReference type="InterPro" id="IPR019546">
    <property type="entry name" value="TAT_signal_bac_arc"/>
</dbReference>
<organism evidence="4 5">
    <name type="scientific">Pseudomonas segetis</name>
    <dbReference type="NCBI Taxonomy" id="298908"/>
    <lineage>
        <taxon>Bacteria</taxon>
        <taxon>Pseudomonadati</taxon>
        <taxon>Pseudomonadota</taxon>
        <taxon>Gammaproteobacteria</taxon>
        <taxon>Pseudomonadales</taxon>
        <taxon>Pseudomonadaceae</taxon>
        <taxon>Pseudomonas</taxon>
    </lineage>
</organism>
<dbReference type="EMBL" id="FZOG01000004">
    <property type="protein sequence ID" value="SNS73212.1"/>
    <property type="molecule type" value="Genomic_DNA"/>
</dbReference>
<evidence type="ECO:0000256" key="2">
    <source>
        <dbReference type="SAM" id="SignalP"/>
    </source>
</evidence>
<dbReference type="InterPro" id="IPR036812">
    <property type="entry name" value="NAD(P)_OxRdtase_dom_sf"/>
</dbReference>
<proteinExistence type="predicted"/>
<dbReference type="PROSITE" id="PS51318">
    <property type="entry name" value="TAT"/>
    <property type="match status" value="1"/>
</dbReference>
<dbReference type="PANTHER" id="PTHR43312">
    <property type="entry name" value="D-THREO-ALDOSE 1-DEHYDROGENASE"/>
    <property type="match status" value="1"/>
</dbReference>
<dbReference type="SUPFAM" id="SSF51430">
    <property type="entry name" value="NAD(P)-linked oxidoreductase"/>
    <property type="match status" value="1"/>
</dbReference>
<dbReference type="AlphaFoldDB" id="A0A239GWF3"/>
<dbReference type="Gene3D" id="3.20.20.100">
    <property type="entry name" value="NADP-dependent oxidoreductase domain"/>
    <property type="match status" value="1"/>
</dbReference>
<keyword evidence="5" id="KW-1185">Reference proteome</keyword>
<keyword evidence="1 2" id="KW-0732">Signal</keyword>
<dbReference type="CDD" id="cd19095">
    <property type="entry name" value="AKR_PA4992-like"/>
    <property type="match status" value="1"/>
</dbReference>
<evidence type="ECO:0000259" key="3">
    <source>
        <dbReference type="Pfam" id="PF00248"/>
    </source>
</evidence>
<feature type="signal peptide" evidence="2">
    <location>
        <begin position="1"/>
        <end position="30"/>
    </location>
</feature>
<dbReference type="InterPro" id="IPR023210">
    <property type="entry name" value="NADP_OxRdtase_dom"/>
</dbReference>
<feature type="domain" description="NADP-dependent oxidoreductase" evidence="3">
    <location>
        <begin position="51"/>
        <end position="298"/>
    </location>
</feature>
<dbReference type="InterPro" id="IPR006311">
    <property type="entry name" value="TAT_signal"/>
</dbReference>
<sequence length="307" mass="33638">MSSRRHFIQRSATLLGLAAAAPLLPSLALASEPSQLLRRKIPASGEMLPVIGMGTSRTFNVTPDADGINSLDLVMRNFINGGATLIDTAPSYGTAEVVTGMLLKRIDTQRKAFLATKLSATGRDNGFEQFSSSLQALQTDKVSLLQVHNLQDTATQMKLMRELKEQGRIRYTGITHYLESAHDDLLEALKQHKPDFVQLNYSIGERNAEKRLLPYCADNGIAVLVNRPFMRGQLLSKVKGQSLPGWAIDTDATSWAQLLLKFILAHPAVTAVLPATSTPRYVTDNIKAGMGRLPDEALRERIVQAFG</sequence>
<accession>A0A239GWF3</accession>
<dbReference type="RefSeq" id="WP_010487385.1">
    <property type="nucleotide sequence ID" value="NZ_FZOG01000004.1"/>
</dbReference>
<dbReference type="Proteomes" id="UP000242915">
    <property type="component" value="Unassembled WGS sequence"/>
</dbReference>
<reference evidence="5" key="1">
    <citation type="submission" date="2017-06" db="EMBL/GenBank/DDBJ databases">
        <authorList>
            <person name="Varghese N."/>
            <person name="Submissions S."/>
        </authorList>
    </citation>
    <scope>NUCLEOTIDE SEQUENCE [LARGE SCALE GENOMIC DNA]</scope>
    <source>
        <strain evidence="5">CIP 108523</strain>
    </source>
</reference>
<dbReference type="InterPro" id="IPR053135">
    <property type="entry name" value="AKR2_Oxidoreductase"/>
</dbReference>
<name>A0A239GWF3_9PSED</name>
<evidence type="ECO:0000313" key="4">
    <source>
        <dbReference type="EMBL" id="SNS73212.1"/>
    </source>
</evidence>
<feature type="chain" id="PRO_5011293905" evidence="2">
    <location>
        <begin position="31"/>
        <end position="307"/>
    </location>
</feature>
<gene>
    <name evidence="4" type="ORF">SAMN05216255_3173</name>
</gene>
<dbReference type="NCBIfam" id="TIGR01409">
    <property type="entry name" value="TAT_signal_seq"/>
    <property type="match status" value="1"/>
</dbReference>
<protein>
    <submittedName>
        <fullName evidence="4">Tat (Twin-arginine translocation) pathway signal sequence</fullName>
    </submittedName>
</protein>